<dbReference type="PANTHER" id="PTHR33121:SF71">
    <property type="entry name" value="OXYGEN SENSOR PROTEIN DOSP"/>
    <property type="match status" value="1"/>
</dbReference>
<feature type="region of interest" description="Disordered" evidence="1">
    <location>
        <begin position="110"/>
        <end position="133"/>
    </location>
</feature>
<evidence type="ECO:0000259" key="2">
    <source>
        <dbReference type="PROSITE" id="PS50883"/>
    </source>
</evidence>
<dbReference type="InterPro" id="IPR035919">
    <property type="entry name" value="EAL_sf"/>
</dbReference>
<feature type="compositionally biased region" description="Basic and acidic residues" evidence="1">
    <location>
        <begin position="120"/>
        <end position="133"/>
    </location>
</feature>
<dbReference type="Pfam" id="PF00563">
    <property type="entry name" value="EAL"/>
    <property type="match status" value="1"/>
</dbReference>
<gene>
    <name evidence="3" type="ORF">DFP87_10273</name>
</gene>
<organism evidence="3 4">
    <name type="scientific">Achromobacter marplatensis</name>
    <dbReference type="NCBI Taxonomy" id="470868"/>
    <lineage>
        <taxon>Bacteria</taxon>
        <taxon>Pseudomonadati</taxon>
        <taxon>Pseudomonadota</taxon>
        <taxon>Betaproteobacteria</taxon>
        <taxon>Burkholderiales</taxon>
        <taxon>Alcaligenaceae</taxon>
        <taxon>Achromobacter</taxon>
    </lineage>
</organism>
<dbReference type="EMBL" id="QNRM01000002">
    <property type="protein sequence ID" value="RBP22337.1"/>
    <property type="molecule type" value="Genomic_DNA"/>
</dbReference>
<dbReference type="GeneID" id="99731360"/>
<dbReference type="PROSITE" id="PS50883">
    <property type="entry name" value="EAL"/>
    <property type="match status" value="1"/>
</dbReference>
<dbReference type="RefSeq" id="WP_158218649.1">
    <property type="nucleotide sequence ID" value="NZ_CADIJU010000006.1"/>
</dbReference>
<keyword evidence="4" id="KW-1185">Reference proteome</keyword>
<dbReference type="Gene3D" id="3.20.20.450">
    <property type="entry name" value="EAL domain"/>
    <property type="match status" value="1"/>
</dbReference>
<dbReference type="Proteomes" id="UP000252124">
    <property type="component" value="Unassembled WGS sequence"/>
</dbReference>
<reference evidence="3 4" key="1">
    <citation type="submission" date="2018-06" db="EMBL/GenBank/DDBJ databases">
        <title>Genomic Encyclopedia of Type Strains, Phase III (KMG-III): the genomes of soil and plant-associated and newly described type strains.</title>
        <authorList>
            <person name="Whitman W."/>
        </authorList>
    </citation>
    <scope>NUCLEOTIDE SEQUENCE [LARGE SCALE GENOMIC DNA]</scope>
    <source>
        <strain evidence="3 4">CECT 7342</strain>
    </source>
</reference>
<comment type="caution">
    <text evidence="3">The sequence shown here is derived from an EMBL/GenBank/DDBJ whole genome shotgun (WGS) entry which is preliminary data.</text>
</comment>
<evidence type="ECO:0000313" key="4">
    <source>
        <dbReference type="Proteomes" id="UP000252124"/>
    </source>
</evidence>
<protein>
    <submittedName>
        <fullName evidence="3">EAL domain-containing protein (Putative c-di-GMP-specific phosphodiesterase class I)</fullName>
    </submittedName>
</protein>
<feature type="domain" description="EAL" evidence="2">
    <location>
        <begin position="188"/>
        <end position="442"/>
    </location>
</feature>
<sequence>MGHVHLEEASSAVFKTLYVVAFTPDPEQARAVTDTLTLLGISRFEHAARLEDVETLVRTAPVDVIVCGIYPGYEEGLMLPSLLRTMRRDGRVHEAPRILWSVESAPDARHGAYDSASSGEDSKPVRPERDKRGEVSLQALEAHARLARHAGINVGISRGNEVARFAATLDFLVHTQTSVFQPAVPYDELPLEDDLIAAVSGGTGLHIVLQPQYDLQTKAIVGAEALARWTHPEHGNISPTVFIPIVNRLDLNLMLFGFVKKKVIEILEILHGRGIDIPIAVNASVKTVCTKGFAKFLAQKMEHAGLPPHLLKIELTEELPVEDPLLLSGALNSLRTHGFLTSLDDFGSGFATMNLLATMPFDEVKIDGSFVKEIDQKAPSRGVIATIASLASLLNMSLVAEGIEDESSIATLRRLGCNKGQGFALSKPLDGLNFLQLCMPVDRTP</sequence>
<dbReference type="InterPro" id="IPR050706">
    <property type="entry name" value="Cyclic-di-GMP_PDE-like"/>
</dbReference>
<proteinExistence type="predicted"/>
<dbReference type="SMART" id="SM00052">
    <property type="entry name" value="EAL"/>
    <property type="match status" value="1"/>
</dbReference>
<evidence type="ECO:0000256" key="1">
    <source>
        <dbReference type="SAM" id="MobiDB-lite"/>
    </source>
</evidence>
<evidence type="ECO:0000313" key="3">
    <source>
        <dbReference type="EMBL" id="RBP22337.1"/>
    </source>
</evidence>
<accession>A0ABX9GD99</accession>
<dbReference type="PANTHER" id="PTHR33121">
    <property type="entry name" value="CYCLIC DI-GMP PHOSPHODIESTERASE PDEF"/>
    <property type="match status" value="1"/>
</dbReference>
<name>A0ABX9GD99_9BURK</name>
<dbReference type="SUPFAM" id="SSF141868">
    <property type="entry name" value="EAL domain-like"/>
    <property type="match status" value="1"/>
</dbReference>
<dbReference type="InterPro" id="IPR001633">
    <property type="entry name" value="EAL_dom"/>
</dbReference>
<dbReference type="CDD" id="cd01948">
    <property type="entry name" value="EAL"/>
    <property type="match status" value="1"/>
</dbReference>